<reference evidence="1" key="1">
    <citation type="submission" date="2016-01" db="EMBL/GenBank/DDBJ databases">
        <authorList>
            <person name="Peeters C."/>
        </authorList>
    </citation>
    <scope>NUCLEOTIDE SEQUENCE</scope>
    <source>
        <strain evidence="1">LMG 29322</strain>
    </source>
</reference>
<evidence type="ECO:0000313" key="1">
    <source>
        <dbReference type="EMBL" id="SAK64915.1"/>
    </source>
</evidence>
<dbReference type="AlphaFoldDB" id="A0A158B4A8"/>
<gene>
    <name evidence="1" type="ORF">AWB79_03165</name>
</gene>
<comment type="caution">
    <text evidence="1">The sequence shown here is derived from an EMBL/GenBank/DDBJ whole genome shotgun (WGS) entry which is preliminary data.</text>
</comment>
<name>A0A158B4A8_9BURK</name>
<dbReference type="Proteomes" id="UP000054851">
    <property type="component" value="Unassembled WGS sequence"/>
</dbReference>
<organism evidence="1 2">
    <name type="scientific">Caballeronia hypogeia</name>
    <dbReference type="NCBI Taxonomy" id="1777140"/>
    <lineage>
        <taxon>Bacteria</taxon>
        <taxon>Pseudomonadati</taxon>
        <taxon>Pseudomonadota</taxon>
        <taxon>Betaproteobacteria</taxon>
        <taxon>Burkholderiales</taxon>
        <taxon>Burkholderiaceae</taxon>
        <taxon>Caballeronia</taxon>
    </lineage>
</organism>
<keyword evidence="2" id="KW-1185">Reference proteome</keyword>
<dbReference type="EMBL" id="FCOA02000009">
    <property type="protein sequence ID" value="SAK64915.1"/>
    <property type="molecule type" value="Genomic_DNA"/>
</dbReference>
<proteinExistence type="predicted"/>
<evidence type="ECO:0000313" key="2">
    <source>
        <dbReference type="Proteomes" id="UP000054851"/>
    </source>
</evidence>
<dbReference type="RefSeq" id="WP_198399036.1">
    <property type="nucleotide sequence ID" value="NZ_FCOA02000009.1"/>
</dbReference>
<protein>
    <submittedName>
        <fullName evidence="1">Uncharacterized protein</fullName>
    </submittedName>
</protein>
<sequence>MFDNTSLEQFSLLDDFPSATPVWRPFVQQAKRTQAVAEETKQEMEERAQCA</sequence>
<accession>A0A158B4A8</accession>